<sequence length="127" mass="14411">MNQQKLIGVLINVIENVNEEKNVFDGPQSKSGKLRYVMKLLADAHVVVDENYRGLNLTGRLMNLSVELAKMHGNRAAFDEATGFYSTKSMLKQGFEVYNELIYVKYDQKRLSNLGIHDRCSLIAKSL</sequence>
<dbReference type="InterPro" id="IPR016181">
    <property type="entry name" value="Acyl_CoA_acyltransferase"/>
</dbReference>
<proteinExistence type="predicted"/>
<evidence type="ECO:0000313" key="1">
    <source>
        <dbReference type="EMBL" id="CAF2102520.1"/>
    </source>
</evidence>
<dbReference type="EMBL" id="CAJNRG010017154">
    <property type="protein sequence ID" value="CAF2218035.1"/>
    <property type="molecule type" value="Genomic_DNA"/>
</dbReference>
<dbReference type="Proteomes" id="UP000663866">
    <property type="component" value="Unassembled WGS sequence"/>
</dbReference>
<dbReference type="Proteomes" id="UP000663856">
    <property type="component" value="Unassembled WGS sequence"/>
</dbReference>
<keyword evidence="5" id="KW-1185">Reference proteome</keyword>
<reference evidence="3" key="1">
    <citation type="submission" date="2021-02" db="EMBL/GenBank/DDBJ databases">
        <authorList>
            <person name="Nowell W R."/>
        </authorList>
    </citation>
    <scope>NUCLEOTIDE SEQUENCE</scope>
</reference>
<evidence type="ECO:0000313" key="3">
    <source>
        <dbReference type="EMBL" id="CAF3940579.1"/>
    </source>
</evidence>
<evidence type="ECO:0000313" key="5">
    <source>
        <dbReference type="Proteomes" id="UP000663866"/>
    </source>
</evidence>
<dbReference type="SUPFAM" id="SSF55729">
    <property type="entry name" value="Acyl-CoA N-acyltransferases (Nat)"/>
    <property type="match status" value="1"/>
</dbReference>
<organism evidence="3 5">
    <name type="scientific">Rotaria magnacalcarata</name>
    <dbReference type="NCBI Taxonomy" id="392030"/>
    <lineage>
        <taxon>Eukaryota</taxon>
        <taxon>Metazoa</taxon>
        <taxon>Spiralia</taxon>
        <taxon>Gnathifera</taxon>
        <taxon>Rotifera</taxon>
        <taxon>Eurotatoria</taxon>
        <taxon>Bdelloidea</taxon>
        <taxon>Philodinida</taxon>
        <taxon>Philodinidae</taxon>
        <taxon>Rotaria</taxon>
    </lineage>
</organism>
<protein>
    <recommendedName>
        <fullName evidence="6">N-acetyltransferase domain-containing protein</fullName>
    </recommendedName>
</protein>
<comment type="caution">
    <text evidence="3">The sequence shown here is derived from an EMBL/GenBank/DDBJ whole genome shotgun (WGS) entry which is preliminary data.</text>
</comment>
<gene>
    <name evidence="3" type="ORF">OVN521_LOCUS11658</name>
    <name evidence="4" type="ORF">UXM345_LOCUS16620</name>
    <name evidence="1" type="ORF">WKI299_LOCUS20500</name>
    <name evidence="2" type="ORF">XDN619_LOCUS33650</name>
</gene>
<dbReference type="EMBL" id="CAJOBG010001569">
    <property type="protein sequence ID" value="CAF3940579.1"/>
    <property type="molecule type" value="Genomic_DNA"/>
</dbReference>
<dbReference type="Gene3D" id="3.40.630.30">
    <property type="match status" value="1"/>
</dbReference>
<evidence type="ECO:0000313" key="4">
    <source>
        <dbReference type="EMBL" id="CAF4008528.1"/>
    </source>
</evidence>
<accession>A0A819K988</accession>
<dbReference type="Proteomes" id="UP000663842">
    <property type="component" value="Unassembled WGS sequence"/>
</dbReference>
<evidence type="ECO:0008006" key="6">
    <source>
        <dbReference type="Google" id="ProtNLM"/>
    </source>
</evidence>
<name>A0A819K988_9BILA</name>
<dbReference type="EMBL" id="CAJOBF010002082">
    <property type="protein sequence ID" value="CAF4008528.1"/>
    <property type="molecule type" value="Genomic_DNA"/>
</dbReference>
<dbReference type="AlphaFoldDB" id="A0A819K988"/>
<evidence type="ECO:0000313" key="2">
    <source>
        <dbReference type="EMBL" id="CAF2218035.1"/>
    </source>
</evidence>
<dbReference type="EMBL" id="CAJNRF010008551">
    <property type="protein sequence ID" value="CAF2102520.1"/>
    <property type="molecule type" value="Genomic_DNA"/>
</dbReference>
<dbReference type="Proteomes" id="UP000663887">
    <property type="component" value="Unassembled WGS sequence"/>
</dbReference>